<accession>A0A8S5NU67</accession>
<evidence type="ECO:0000313" key="1">
    <source>
        <dbReference type="EMBL" id="DAD98249.1"/>
    </source>
</evidence>
<reference evidence="1" key="1">
    <citation type="journal article" date="2021" name="Proc. Natl. Acad. Sci. U.S.A.">
        <title>A Catalog of Tens of Thousands of Viruses from Human Metagenomes Reveals Hidden Associations with Chronic Diseases.</title>
        <authorList>
            <person name="Tisza M.J."/>
            <person name="Buck C.B."/>
        </authorList>
    </citation>
    <scope>NUCLEOTIDE SEQUENCE</scope>
    <source>
        <strain evidence="1">Ctiu99</strain>
    </source>
</reference>
<proteinExistence type="predicted"/>
<sequence length="345" mass="38555">MATTENNTATQERKGRLYGRKWKILIFKPAYKKDENGNTVRDEEHDTAIDVSALRCVFQTQQNLESAAVLCTLVVYNMNAATEGSILTEGFQIHIEGGYQEGQYGEIFTGDIVQIFRNRENGVDYRLEIIALKGVLMFDVNYVRATLAAGSTPRAIVQAISDNADTPIGVGEVSQNLKQQALPRGKVLFGTPSKYYRDLCIGNDANFWEDDDGNVTIKKVEDEIPEDKCLFLTPVTGLVGTPVYSDDGIHIKMLLDCRVKLYTLIKIDNDIIQRQAQQYDVTGKGNNNQLPQQYQFDQDGEYQVFSVSHSGDTWGDTWATEVVGIGRNGRMGLLTAVQTKEQTTR</sequence>
<organism evidence="1">
    <name type="scientific">Myoviridae sp. ctiu99</name>
    <dbReference type="NCBI Taxonomy" id="2825158"/>
    <lineage>
        <taxon>Viruses</taxon>
        <taxon>Duplodnaviria</taxon>
        <taxon>Heunggongvirae</taxon>
        <taxon>Uroviricota</taxon>
        <taxon>Caudoviricetes</taxon>
    </lineage>
</organism>
<protein>
    <submittedName>
        <fullName evidence="1">Tail protein</fullName>
    </submittedName>
</protein>
<name>A0A8S5NU67_9CAUD</name>
<dbReference type="EMBL" id="BK015257">
    <property type="protein sequence ID" value="DAD98249.1"/>
    <property type="molecule type" value="Genomic_DNA"/>
</dbReference>